<keyword evidence="6" id="KW-0299">Galactose metabolism</keyword>
<dbReference type="InterPro" id="IPR005886">
    <property type="entry name" value="UDP_G4E"/>
</dbReference>
<keyword evidence="5" id="KW-0520">NAD</keyword>
<evidence type="ECO:0000256" key="4">
    <source>
        <dbReference type="ARBA" id="ARBA00005028"/>
    </source>
</evidence>
<evidence type="ECO:0000256" key="6">
    <source>
        <dbReference type="ARBA" id="ARBA00023144"/>
    </source>
</evidence>
<keyword evidence="7" id="KW-0413">Isomerase</keyword>
<evidence type="ECO:0000256" key="11">
    <source>
        <dbReference type="SAM" id="MobiDB-lite"/>
    </source>
</evidence>
<feature type="compositionally biased region" description="Polar residues" evidence="11">
    <location>
        <begin position="582"/>
        <end position="618"/>
    </location>
</feature>
<dbReference type="Proteomes" id="UP000483672">
    <property type="component" value="Unassembled WGS sequence"/>
</dbReference>
<evidence type="ECO:0000256" key="8">
    <source>
        <dbReference type="ARBA" id="ARBA00037676"/>
    </source>
</evidence>
<gene>
    <name evidence="13" type="ORF">TWF191_005225</name>
</gene>
<dbReference type="InterPro" id="IPR001509">
    <property type="entry name" value="Epimerase_deHydtase"/>
</dbReference>
<comment type="similarity">
    <text evidence="10">In the C-terminal section; belongs to the aldose epimerase family.</text>
</comment>
<dbReference type="GO" id="GO:0005829">
    <property type="term" value="C:cytosol"/>
    <property type="evidence" value="ECO:0007669"/>
    <property type="project" value="TreeGrafter"/>
</dbReference>
<evidence type="ECO:0000256" key="5">
    <source>
        <dbReference type="ARBA" id="ARBA00023027"/>
    </source>
</evidence>
<sequence>MPSREEEAINQARQKALGFNIILVTGGSGYIGSHTVLELLVAGYAVVVIDNLSNSHWESLVRVHWIVQQDFTKRGRSPAEVPPLFFHEVDITDREAMQGVFETWKTDEPAATERKPLIKFAEEKILKKEKKIAKSVPKDIGALAVKQHFKCQEFSASSTQSQLPAERPTKIKVNDVIHFAALKSVGESVSQPLNYYRTNVGGLINLLELMKQYNVKNIVFSSSAVVYGKGKETNIREDSVQVGGGGSGGGLLTNPYGRSKWMDEEILNDTSVSDPEMQVIALRYFNPTGSHPSGLIGEDPRGTPNNIIPVVMQAFQRRRSKVYVYGSNYDTPDGTGVRDYIHVLDLARGHLAALRKLTPIKAAKDAAPPPPEDDLTSPISPTFARRLSKASVSSKSSIRGTSFSVQRTNYRCYNLGTGTGHSVLDILKAFSNVCGNDIPFVLSDARTGDLGTVTADVSKASSELGWYAEFGLQDMCRDVYQWAVDNPQGYERLRRLSMMAQVDPDAVRQIMETVEEEDEDGEAATDTGSARSSADFGNFIRRLSVMTIDDSKYKNAMRKASVAVPHLGNLLEEEEEDEDNESSQGSRNGSFSWNTPFKNDQGQQLPSNPPFNTSSNLKSPFAEKWGFGGNLQPKSQDGSVMDFSAPPPSSQQP</sequence>
<accession>A0A7C8UT41</accession>
<protein>
    <recommendedName>
        <fullName evidence="12">NAD-dependent epimerase/dehydratase domain-containing protein</fullName>
    </recommendedName>
</protein>
<comment type="similarity">
    <text evidence="9">In the N-terminal section; belongs to the NAD(P)-dependent epimerase/dehydratase family.</text>
</comment>
<comment type="pathway">
    <text evidence="3">Carbohydrate metabolism; galactose metabolism.</text>
</comment>
<dbReference type="CDD" id="cd05247">
    <property type="entry name" value="UDP_G4E_1_SDR_e"/>
    <property type="match status" value="1"/>
</dbReference>
<evidence type="ECO:0000313" key="13">
    <source>
        <dbReference type="EMBL" id="KAF3225521.1"/>
    </source>
</evidence>
<keyword evidence="6" id="KW-0119">Carbohydrate metabolism</keyword>
<dbReference type="SUPFAM" id="SSF51735">
    <property type="entry name" value="NAD(P)-binding Rossmann-fold domains"/>
    <property type="match status" value="2"/>
</dbReference>
<comment type="catalytic activity">
    <reaction evidence="1">
        <text>UDP-alpha-D-glucose = UDP-alpha-D-galactose</text>
        <dbReference type="Rhea" id="RHEA:22168"/>
        <dbReference type="ChEBI" id="CHEBI:58885"/>
        <dbReference type="ChEBI" id="CHEBI:66914"/>
        <dbReference type="EC" id="5.1.3.2"/>
    </reaction>
</comment>
<feature type="compositionally biased region" description="Acidic residues" evidence="11">
    <location>
        <begin position="571"/>
        <end position="581"/>
    </location>
</feature>
<evidence type="ECO:0000256" key="7">
    <source>
        <dbReference type="ARBA" id="ARBA00023235"/>
    </source>
</evidence>
<name>A0A7C8UT41_ORBOL</name>
<dbReference type="Gene3D" id="3.40.50.720">
    <property type="entry name" value="NAD(P)-binding Rossmann-like Domain"/>
    <property type="match status" value="1"/>
</dbReference>
<reference evidence="13 14" key="1">
    <citation type="submission" date="2019-06" db="EMBL/GenBank/DDBJ databases">
        <authorList>
            <person name="Palmer J.M."/>
        </authorList>
    </citation>
    <scope>NUCLEOTIDE SEQUENCE [LARGE SCALE GENOMIC DNA]</scope>
    <source>
        <strain evidence="13 14">TWF191</strain>
    </source>
</reference>
<evidence type="ECO:0000256" key="3">
    <source>
        <dbReference type="ARBA" id="ARBA00004947"/>
    </source>
</evidence>
<proteinExistence type="inferred from homology"/>
<evidence type="ECO:0000259" key="12">
    <source>
        <dbReference type="Pfam" id="PF01370"/>
    </source>
</evidence>
<dbReference type="Gene3D" id="3.90.25.10">
    <property type="entry name" value="UDP-galactose 4-epimerase, domain 1"/>
    <property type="match status" value="2"/>
</dbReference>
<dbReference type="Pfam" id="PF01370">
    <property type="entry name" value="Epimerase"/>
    <property type="match status" value="2"/>
</dbReference>
<comment type="pathway">
    <text evidence="4">Carbohydrate metabolism; hexose metabolism.</text>
</comment>
<feature type="region of interest" description="Disordered" evidence="11">
    <location>
        <begin position="568"/>
        <end position="653"/>
    </location>
</feature>
<dbReference type="GO" id="GO:0006012">
    <property type="term" value="P:galactose metabolic process"/>
    <property type="evidence" value="ECO:0007669"/>
    <property type="project" value="UniProtKB-KW"/>
</dbReference>
<dbReference type="InterPro" id="IPR036291">
    <property type="entry name" value="NAD(P)-bd_dom_sf"/>
</dbReference>
<feature type="domain" description="NAD-dependent epimerase/dehydratase" evidence="12">
    <location>
        <begin position="22"/>
        <end position="105"/>
    </location>
</feature>
<organism evidence="13 14">
    <name type="scientific">Orbilia oligospora</name>
    <name type="common">Nematode-trapping fungus</name>
    <name type="synonym">Arthrobotrys oligospora</name>
    <dbReference type="NCBI Taxonomy" id="2813651"/>
    <lineage>
        <taxon>Eukaryota</taxon>
        <taxon>Fungi</taxon>
        <taxon>Dikarya</taxon>
        <taxon>Ascomycota</taxon>
        <taxon>Pezizomycotina</taxon>
        <taxon>Orbiliomycetes</taxon>
        <taxon>Orbiliales</taxon>
        <taxon>Orbiliaceae</taxon>
        <taxon>Orbilia</taxon>
    </lineage>
</organism>
<evidence type="ECO:0000256" key="2">
    <source>
        <dbReference type="ARBA" id="ARBA00001911"/>
    </source>
</evidence>
<dbReference type="GO" id="GO:0003978">
    <property type="term" value="F:UDP-glucose 4-epimerase activity"/>
    <property type="evidence" value="ECO:0007669"/>
    <property type="project" value="UniProtKB-EC"/>
</dbReference>
<evidence type="ECO:0000256" key="10">
    <source>
        <dbReference type="ARBA" id="ARBA00038238"/>
    </source>
</evidence>
<feature type="domain" description="NAD-dependent epimerase/dehydratase" evidence="12">
    <location>
        <begin position="172"/>
        <end position="357"/>
    </location>
</feature>
<dbReference type="PANTHER" id="PTHR43725:SF47">
    <property type="entry name" value="UDP-GLUCOSE 4-EPIMERASE"/>
    <property type="match status" value="1"/>
</dbReference>
<comment type="function">
    <text evidence="8">Mutarotase converts alpha-aldose to the beta-anomer. It is active on D-glucose, L-arabinose, D-xylose, D-galactose, maltose and lactose.</text>
</comment>
<comment type="cofactor">
    <cofactor evidence="2">
        <name>NAD(+)</name>
        <dbReference type="ChEBI" id="CHEBI:57540"/>
    </cofactor>
</comment>
<evidence type="ECO:0000256" key="9">
    <source>
        <dbReference type="ARBA" id="ARBA00037955"/>
    </source>
</evidence>
<dbReference type="AlphaFoldDB" id="A0A7C8UT41"/>
<evidence type="ECO:0000256" key="1">
    <source>
        <dbReference type="ARBA" id="ARBA00000083"/>
    </source>
</evidence>
<evidence type="ECO:0000313" key="14">
    <source>
        <dbReference type="Proteomes" id="UP000483672"/>
    </source>
</evidence>
<dbReference type="EMBL" id="WIPF01000027">
    <property type="protein sequence ID" value="KAF3225521.1"/>
    <property type="molecule type" value="Genomic_DNA"/>
</dbReference>
<dbReference type="PANTHER" id="PTHR43725">
    <property type="entry name" value="UDP-GLUCOSE 4-EPIMERASE"/>
    <property type="match status" value="1"/>
</dbReference>
<comment type="caution">
    <text evidence="13">The sequence shown here is derived from an EMBL/GenBank/DDBJ whole genome shotgun (WGS) entry which is preliminary data.</text>
</comment>